<evidence type="ECO:0000313" key="3">
    <source>
        <dbReference type="Proteomes" id="UP001362999"/>
    </source>
</evidence>
<proteinExistence type="predicted"/>
<name>A0AAW0B9Z9_9AGAR</name>
<feature type="region of interest" description="Disordered" evidence="1">
    <location>
        <begin position="326"/>
        <end position="385"/>
    </location>
</feature>
<dbReference type="Proteomes" id="UP001362999">
    <property type="component" value="Unassembled WGS sequence"/>
</dbReference>
<reference evidence="2 3" key="1">
    <citation type="journal article" date="2024" name="J Genomics">
        <title>Draft genome sequencing and assembly of Favolaschia claudopus CIRM-BRFM 2984 isolated from oak limbs.</title>
        <authorList>
            <person name="Navarro D."/>
            <person name="Drula E."/>
            <person name="Chaduli D."/>
            <person name="Cazenave R."/>
            <person name="Ahrendt S."/>
            <person name="Wang J."/>
            <person name="Lipzen A."/>
            <person name="Daum C."/>
            <person name="Barry K."/>
            <person name="Grigoriev I.V."/>
            <person name="Favel A."/>
            <person name="Rosso M.N."/>
            <person name="Martin F."/>
        </authorList>
    </citation>
    <scope>NUCLEOTIDE SEQUENCE [LARGE SCALE GENOMIC DNA]</scope>
    <source>
        <strain evidence="2 3">CIRM-BRFM 2984</strain>
    </source>
</reference>
<sequence>MFTVAGKESSGTRPLFPLQCSRAGFSGPTIPSREWRRFRFRSLVVYRRNTSPRVTDDSSRSCISSKPSVPMNSFPAQHGLEILWKAKNLESLKPSQTTGRADALSKRRRGPDPDKNKENLRRSGESIDVVVHSVCSEDREQESEKTGKVPLSSSAASFTGCLLKFDPQGNFGLCFPPNLTTSLNEGLSIRNPPARRIRALRAVLMLVTLGFYTSFGPYADWQIFQGRRVCKFHRDIVQELKGLQLSLALSFAHPPSSSCPPGPALEGVRRHQLFRLEGPTTVADFMLLSPERRNGDEDICLEKEGDVALSANLDFTTLTSRAIQTFPRSRGGVNDQNGGEDPRSPLNDARPSWKGSLNSGIWRDGDQRDDRCRVTEEADEDDGSE</sequence>
<evidence type="ECO:0000256" key="1">
    <source>
        <dbReference type="SAM" id="MobiDB-lite"/>
    </source>
</evidence>
<comment type="caution">
    <text evidence="2">The sequence shown here is derived from an EMBL/GenBank/DDBJ whole genome shotgun (WGS) entry which is preliminary data.</text>
</comment>
<gene>
    <name evidence="2" type="ORF">R3P38DRAFT_2779764</name>
</gene>
<organism evidence="2 3">
    <name type="scientific">Favolaschia claudopus</name>
    <dbReference type="NCBI Taxonomy" id="2862362"/>
    <lineage>
        <taxon>Eukaryota</taxon>
        <taxon>Fungi</taxon>
        <taxon>Dikarya</taxon>
        <taxon>Basidiomycota</taxon>
        <taxon>Agaricomycotina</taxon>
        <taxon>Agaricomycetes</taxon>
        <taxon>Agaricomycetidae</taxon>
        <taxon>Agaricales</taxon>
        <taxon>Marasmiineae</taxon>
        <taxon>Mycenaceae</taxon>
        <taxon>Favolaschia</taxon>
    </lineage>
</organism>
<feature type="compositionally biased region" description="Basic and acidic residues" evidence="1">
    <location>
        <begin position="363"/>
        <end position="376"/>
    </location>
</feature>
<dbReference type="AlphaFoldDB" id="A0AAW0B9Z9"/>
<feature type="region of interest" description="Disordered" evidence="1">
    <location>
        <begin position="94"/>
        <end position="123"/>
    </location>
</feature>
<evidence type="ECO:0000313" key="2">
    <source>
        <dbReference type="EMBL" id="KAK7023020.1"/>
    </source>
</evidence>
<dbReference type="EMBL" id="JAWWNJ010000036">
    <property type="protein sequence ID" value="KAK7023020.1"/>
    <property type="molecule type" value="Genomic_DNA"/>
</dbReference>
<accession>A0AAW0B9Z9</accession>
<keyword evidence="3" id="KW-1185">Reference proteome</keyword>
<feature type="compositionally biased region" description="Basic and acidic residues" evidence="1">
    <location>
        <begin position="110"/>
        <end position="123"/>
    </location>
</feature>
<evidence type="ECO:0008006" key="4">
    <source>
        <dbReference type="Google" id="ProtNLM"/>
    </source>
</evidence>
<feature type="compositionally biased region" description="Polar residues" evidence="1">
    <location>
        <begin position="60"/>
        <end position="70"/>
    </location>
</feature>
<feature type="region of interest" description="Disordered" evidence="1">
    <location>
        <begin position="51"/>
        <end position="70"/>
    </location>
</feature>
<protein>
    <recommendedName>
        <fullName evidence="4">Transmembrane protein</fullName>
    </recommendedName>
</protein>